<evidence type="ECO:0000313" key="2">
    <source>
        <dbReference type="Proteomes" id="UP000649753"/>
    </source>
</evidence>
<proteinExistence type="predicted"/>
<keyword evidence="2" id="KW-1185">Reference proteome</keyword>
<gene>
    <name evidence="1" type="ORF">H4W31_008254</name>
</gene>
<dbReference type="SUPFAM" id="SSF52833">
    <property type="entry name" value="Thioredoxin-like"/>
    <property type="match status" value="1"/>
</dbReference>
<sequence>MMILVAVVIVCVAVTLLNLVLMLGVIRRLRDHSERLVALAETAPKPELMIGPGRRPAPFAVETIDGHRISEADLARGGLVGFFSTTCSACGEWLPRFVEAARALPAGRQGALAVVSGETEADRAEMVAQLREVALVVIERGRKEPLHDAFRITGYPAMGRLDENGTVVSHHAADVVAVPVGA</sequence>
<dbReference type="RefSeq" id="WP_192771492.1">
    <property type="nucleotide sequence ID" value="NZ_JADBEB010000001.1"/>
</dbReference>
<comment type="caution">
    <text evidence="1">The sequence shown here is derived from an EMBL/GenBank/DDBJ whole genome shotgun (WGS) entry which is preliminary data.</text>
</comment>
<accession>A0A927RCF7</accession>
<evidence type="ECO:0008006" key="3">
    <source>
        <dbReference type="Google" id="ProtNLM"/>
    </source>
</evidence>
<dbReference type="EMBL" id="JADBEB010000001">
    <property type="protein sequence ID" value="MBE1492616.1"/>
    <property type="molecule type" value="Genomic_DNA"/>
</dbReference>
<dbReference type="InterPro" id="IPR036249">
    <property type="entry name" value="Thioredoxin-like_sf"/>
</dbReference>
<organism evidence="1 2">
    <name type="scientific">Plantactinospora soyae</name>
    <dbReference type="NCBI Taxonomy" id="1544732"/>
    <lineage>
        <taxon>Bacteria</taxon>
        <taxon>Bacillati</taxon>
        <taxon>Actinomycetota</taxon>
        <taxon>Actinomycetes</taxon>
        <taxon>Micromonosporales</taxon>
        <taxon>Micromonosporaceae</taxon>
        <taxon>Plantactinospora</taxon>
    </lineage>
</organism>
<evidence type="ECO:0000313" key="1">
    <source>
        <dbReference type="EMBL" id="MBE1492616.1"/>
    </source>
</evidence>
<dbReference type="Gene3D" id="3.40.30.10">
    <property type="entry name" value="Glutaredoxin"/>
    <property type="match status" value="1"/>
</dbReference>
<name>A0A927RCF7_9ACTN</name>
<dbReference type="Proteomes" id="UP000649753">
    <property type="component" value="Unassembled WGS sequence"/>
</dbReference>
<protein>
    <recommendedName>
        <fullName evidence="3">Thioredoxin domain-containing protein</fullName>
    </recommendedName>
</protein>
<dbReference type="AlphaFoldDB" id="A0A927RCF7"/>
<reference evidence="1" key="1">
    <citation type="submission" date="2020-10" db="EMBL/GenBank/DDBJ databases">
        <title>Sequencing the genomes of 1000 actinobacteria strains.</title>
        <authorList>
            <person name="Klenk H.-P."/>
        </authorList>
    </citation>
    <scope>NUCLEOTIDE SEQUENCE</scope>
    <source>
        <strain evidence="1">DSM 46832</strain>
    </source>
</reference>